<dbReference type="Pfam" id="PF00583">
    <property type="entry name" value="Acetyltransf_1"/>
    <property type="match status" value="1"/>
</dbReference>
<dbReference type="Gene3D" id="3.40.630.30">
    <property type="match status" value="1"/>
</dbReference>
<dbReference type="CDD" id="cd04301">
    <property type="entry name" value="NAT_SF"/>
    <property type="match status" value="1"/>
</dbReference>
<evidence type="ECO:0000313" key="2">
    <source>
        <dbReference type="EMBL" id="GEM45224.1"/>
    </source>
</evidence>
<reference evidence="2 3" key="1">
    <citation type="submission" date="2019-07" db="EMBL/GenBank/DDBJ databases">
        <title>Whole genome shotgun sequence of Deinococcus cellulosilyticus NBRC 106333.</title>
        <authorList>
            <person name="Hosoyama A."/>
            <person name="Uohara A."/>
            <person name="Ohji S."/>
            <person name="Ichikawa N."/>
        </authorList>
    </citation>
    <scope>NUCLEOTIDE SEQUENCE [LARGE SCALE GENOMIC DNA]</scope>
    <source>
        <strain evidence="2 3">NBRC 106333</strain>
    </source>
</reference>
<dbReference type="InterPro" id="IPR016181">
    <property type="entry name" value="Acyl_CoA_acyltransferase"/>
</dbReference>
<sequence>MDLIAPCLEYKDEFLNFLEDIQQEGLLKHLDLSWMGEHFEAYLQSVEDEQNPETVRPGRVPMTLFWMVDQGQVVGSISFRHELNDFLKEFGGHIGYEVARNHRGKGYGTLALQKVLEHARARGYERVMLTCDDSNLASSRVMEKNGGVLDRVYTVDHHPVPIRRYWIEL</sequence>
<evidence type="ECO:0000259" key="1">
    <source>
        <dbReference type="PROSITE" id="PS51186"/>
    </source>
</evidence>
<gene>
    <name evidence="2" type="ORF">DC3_08590</name>
</gene>
<dbReference type="PROSITE" id="PS51186">
    <property type="entry name" value="GNAT"/>
    <property type="match status" value="1"/>
</dbReference>
<evidence type="ECO:0000313" key="3">
    <source>
        <dbReference type="Proteomes" id="UP000321306"/>
    </source>
</evidence>
<name>A0A511MXB4_DEIC1</name>
<dbReference type="Proteomes" id="UP000321306">
    <property type="component" value="Unassembled WGS sequence"/>
</dbReference>
<keyword evidence="3" id="KW-1185">Reference proteome</keyword>
<comment type="caution">
    <text evidence="2">The sequence shown here is derived from an EMBL/GenBank/DDBJ whole genome shotgun (WGS) entry which is preliminary data.</text>
</comment>
<protein>
    <recommendedName>
        <fullName evidence="1">N-acetyltransferase domain-containing protein</fullName>
    </recommendedName>
</protein>
<dbReference type="PANTHER" id="PTHR39173">
    <property type="entry name" value="ACETYLTRANSFERASE"/>
    <property type="match status" value="1"/>
</dbReference>
<dbReference type="OrthoDB" id="9797989at2"/>
<dbReference type="RefSeq" id="WP_146882647.1">
    <property type="nucleotide sequence ID" value="NZ_BJXB01000003.1"/>
</dbReference>
<dbReference type="AlphaFoldDB" id="A0A511MXB4"/>
<dbReference type="InterPro" id="IPR000182">
    <property type="entry name" value="GNAT_dom"/>
</dbReference>
<dbReference type="SUPFAM" id="SSF55729">
    <property type="entry name" value="Acyl-CoA N-acyltransferases (Nat)"/>
    <property type="match status" value="1"/>
</dbReference>
<dbReference type="GO" id="GO:0016747">
    <property type="term" value="F:acyltransferase activity, transferring groups other than amino-acyl groups"/>
    <property type="evidence" value="ECO:0007669"/>
    <property type="project" value="InterPro"/>
</dbReference>
<proteinExistence type="predicted"/>
<feature type="domain" description="N-acetyltransferase" evidence="1">
    <location>
        <begin position="5"/>
        <end position="167"/>
    </location>
</feature>
<organism evidence="2 3">
    <name type="scientific">Deinococcus cellulosilyticus (strain DSM 18568 / NBRC 106333 / KACC 11606 / 5516J-15)</name>
    <dbReference type="NCBI Taxonomy" id="1223518"/>
    <lineage>
        <taxon>Bacteria</taxon>
        <taxon>Thermotogati</taxon>
        <taxon>Deinococcota</taxon>
        <taxon>Deinococci</taxon>
        <taxon>Deinococcales</taxon>
        <taxon>Deinococcaceae</taxon>
        <taxon>Deinococcus</taxon>
    </lineage>
</organism>
<dbReference type="EMBL" id="BJXB01000003">
    <property type="protein sequence ID" value="GEM45224.1"/>
    <property type="molecule type" value="Genomic_DNA"/>
</dbReference>
<accession>A0A511MXB4</accession>
<dbReference type="PANTHER" id="PTHR39173:SF1">
    <property type="entry name" value="ACETYLTRANSFERASE"/>
    <property type="match status" value="1"/>
</dbReference>